<keyword evidence="6 7" id="KW-0472">Membrane</keyword>
<dbReference type="InterPro" id="IPR011701">
    <property type="entry name" value="MFS"/>
</dbReference>
<feature type="transmembrane region" description="Helical" evidence="7">
    <location>
        <begin position="166"/>
        <end position="186"/>
    </location>
</feature>
<evidence type="ECO:0000256" key="3">
    <source>
        <dbReference type="ARBA" id="ARBA00022475"/>
    </source>
</evidence>
<dbReference type="GO" id="GO:0022857">
    <property type="term" value="F:transmembrane transporter activity"/>
    <property type="evidence" value="ECO:0007669"/>
    <property type="project" value="InterPro"/>
</dbReference>
<name>A0A5E4ZCY0_9BURK</name>
<accession>A0A5E4ZCY0</accession>
<feature type="transmembrane region" description="Helical" evidence="7">
    <location>
        <begin position="276"/>
        <end position="294"/>
    </location>
</feature>
<dbReference type="PANTHER" id="PTHR23517">
    <property type="entry name" value="RESISTANCE PROTEIN MDTM, PUTATIVE-RELATED-RELATED"/>
    <property type="match status" value="1"/>
</dbReference>
<keyword evidence="3" id="KW-1003">Cell membrane</keyword>
<evidence type="ECO:0000256" key="1">
    <source>
        <dbReference type="ARBA" id="ARBA00004651"/>
    </source>
</evidence>
<organism evidence="9 10">
    <name type="scientific">Pandoraea horticolens</name>
    <dbReference type="NCBI Taxonomy" id="2508298"/>
    <lineage>
        <taxon>Bacteria</taxon>
        <taxon>Pseudomonadati</taxon>
        <taxon>Pseudomonadota</taxon>
        <taxon>Betaproteobacteria</taxon>
        <taxon>Burkholderiales</taxon>
        <taxon>Burkholderiaceae</taxon>
        <taxon>Pandoraea</taxon>
    </lineage>
</organism>
<keyword evidence="4 7" id="KW-0812">Transmembrane</keyword>
<comment type="subcellular location">
    <subcellularLocation>
        <location evidence="1">Cell membrane</location>
        <topology evidence="1">Multi-pass membrane protein</topology>
    </subcellularLocation>
</comment>
<protein>
    <submittedName>
        <fullName evidence="9">Multidrug resistance protein MdtH</fullName>
    </submittedName>
</protein>
<feature type="transmembrane region" description="Helical" evidence="7">
    <location>
        <begin position="12"/>
        <end position="40"/>
    </location>
</feature>
<feature type="transmembrane region" description="Helical" evidence="7">
    <location>
        <begin position="101"/>
        <end position="118"/>
    </location>
</feature>
<feature type="domain" description="Major facilitator superfamily (MFS) profile" evidence="8">
    <location>
        <begin position="12"/>
        <end position="388"/>
    </location>
</feature>
<dbReference type="PROSITE" id="PS50850">
    <property type="entry name" value="MFS"/>
    <property type="match status" value="1"/>
</dbReference>
<dbReference type="Pfam" id="PF07690">
    <property type="entry name" value="MFS_1"/>
    <property type="match status" value="1"/>
</dbReference>
<proteinExistence type="predicted"/>
<gene>
    <name evidence="9" type="primary">mdtH</name>
    <name evidence="9" type="ORF">PHO31112_05393</name>
</gene>
<dbReference type="RefSeq" id="WP_150624744.1">
    <property type="nucleotide sequence ID" value="NZ_CABPSM010000038.1"/>
</dbReference>
<dbReference type="GO" id="GO:0005886">
    <property type="term" value="C:plasma membrane"/>
    <property type="evidence" value="ECO:0007669"/>
    <property type="project" value="UniProtKB-SubCell"/>
</dbReference>
<reference evidence="9 10" key="1">
    <citation type="submission" date="2019-08" db="EMBL/GenBank/DDBJ databases">
        <authorList>
            <person name="Peeters C."/>
        </authorList>
    </citation>
    <scope>NUCLEOTIDE SEQUENCE [LARGE SCALE GENOMIC DNA]</scope>
    <source>
        <strain evidence="9 10">LMG 31112</strain>
    </source>
</reference>
<dbReference type="InterPro" id="IPR036259">
    <property type="entry name" value="MFS_trans_sf"/>
</dbReference>
<dbReference type="InterPro" id="IPR020846">
    <property type="entry name" value="MFS_dom"/>
</dbReference>
<evidence type="ECO:0000313" key="10">
    <source>
        <dbReference type="Proteomes" id="UP000343317"/>
    </source>
</evidence>
<feature type="transmembrane region" description="Helical" evidence="7">
    <location>
        <begin position="207"/>
        <end position="237"/>
    </location>
</feature>
<keyword evidence="2" id="KW-0813">Transport</keyword>
<evidence type="ECO:0000256" key="2">
    <source>
        <dbReference type="ARBA" id="ARBA00022448"/>
    </source>
</evidence>
<feature type="transmembrane region" description="Helical" evidence="7">
    <location>
        <begin position="78"/>
        <end position="95"/>
    </location>
</feature>
<feature type="transmembrane region" description="Helical" evidence="7">
    <location>
        <begin position="138"/>
        <end position="160"/>
    </location>
</feature>
<feature type="transmembrane region" description="Helical" evidence="7">
    <location>
        <begin position="330"/>
        <end position="354"/>
    </location>
</feature>
<evidence type="ECO:0000256" key="7">
    <source>
        <dbReference type="SAM" id="Phobius"/>
    </source>
</evidence>
<dbReference type="InterPro" id="IPR050171">
    <property type="entry name" value="MFS_Transporters"/>
</dbReference>
<dbReference type="EMBL" id="CABPSM010000038">
    <property type="protein sequence ID" value="VVE58896.1"/>
    <property type="molecule type" value="Genomic_DNA"/>
</dbReference>
<keyword evidence="5 7" id="KW-1133">Transmembrane helix</keyword>
<feature type="transmembrane region" description="Helical" evidence="7">
    <location>
        <begin position="52"/>
        <end position="71"/>
    </location>
</feature>
<feature type="transmembrane region" description="Helical" evidence="7">
    <location>
        <begin position="300"/>
        <end position="318"/>
    </location>
</feature>
<feature type="transmembrane region" description="Helical" evidence="7">
    <location>
        <begin position="249"/>
        <end position="269"/>
    </location>
</feature>
<dbReference type="PANTHER" id="PTHR23517:SF3">
    <property type="entry name" value="INTEGRAL MEMBRANE TRANSPORT PROTEIN"/>
    <property type="match status" value="1"/>
</dbReference>
<sequence>MFKRFKKDNLGTVYIILLSTLVSNVGSYLVIPILGVFLVTERGLSTVEVGGIYANMVIAQTVGSLFGGVLADRLGAKRILLLGLLLRVIAFPLLFHAQAIWTTAAACMLIWFGSGVYVPTAKAGISALSDPANKPKWLALRSTYANVGVVTGPLLGLFFAPIFGQAVLFYAAAALFLLAAICNALIPEFQTSIAQPLGRYIRTFRDILRMPGAWMLVFIVFGFNACHALFGLVMPIFGKLHVAPSAPQITYIVNAIVVVTLQLTVATRIQLMRNGASLPVGFMTISLAAVLMSFSTQGVWLFGVAVGIYSIAEVLLLLKVDYIASNVGHNVLGATFAMSSMLGALGGAIGNQGFGALYEMFDPGKFWLWSALLAACLGLSILTFPKGLRKSATGVVEL</sequence>
<dbReference type="Gene3D" id="1.20.1250.20">
    <property type="entry name" value="MFS general substrate transporter like domains"/>
    <property type="match status" value="1"/>
</dbReference>
<dbReference type="Proteomes" id="UP000343317">
    <property type="component" value="Unassembled WGS sequence"/>
</dbReference>
<keyword evidence="10" id="KW-1185">Reference proteome</keyword>
<evidence type="ECO:0000256" key="4">
    <source>
        <dbReference type="ARBA" id="ARBA00022692"/>
    </source>
</evidence>
<dbReference type="SUPFAM" id="SSF103473">
    <property type="entry name" value="MFS general substrate transporter"/>
    <property type="match status" value="1"/>
</dbReference>
<evidence type="ECO:0000256" key="6">
    <source>
        <dbReference type="ARBA" id="ARBA00023136"/>
    </source>
</evidence>
<dbReference type="AlphaFoldDB" id="A0A5E4ZCY0"/>
<feature type="transmembrane region" description="Helical" evidence="7">
    <location>
        <begin position="366"/>
        <end position="384"/>
    </location>
</feature>
<evidence type="ECO:0000259" key="8">
    <source>
        <dbReference type="PROSITE" id="PS50850"/>
    </source>
</evidence>
<evidence type="ECO:0000256" key="5">
    <source>
        <dbReference type="ARBA" id="ARBA00022989"/>
    </source>
</evidence>
<evidence type="ECO:0000313" key="9">
    <source>
        <dbReference type="EMBL" id="VVE58896.1"/>
    </source>
</evidence>